<evidence type="ECO:0000256" key="8">
    <source>
        <dbReference type="SAM" id="MobiDB-lite"/>
    </source>
</evidence>
<feature type="region of interest" description="Disordered" evidence="8">
    <location>
        <begin position="657"/>
        <end position="727"/>
    </location>
</feature>
<accession>S8FLE4</accession>
<comment type="subcellular location">
    <subcellularLocation>
        <location evidence="2">Cytoplasm</location>
        <location evidence="2">Cytoskeleton</location>
        <location evidence="2">Spindle</location>
    </subcellularLocation>
    <subcellularLocation>
        <location evidence="1">Nucleus</location>
    </subcellularLocation>
</comment>
<feature type="region of interest" description="Disordered" evidence="8">
    <location>
        <begin position="490"/>
        <end position="642"/>
    </location>
</feature>
<dbReference type="eggNOG" id="ENOG502S0AD">
    <property type="taxonomic scope" value="Eukaryota"/>
</dbReference>
<dbReference type="Pfam" id="PF03941">
    <property type="entry name" value="INCENP_ARK-bind"/>
    <property type="match status" value="1"/>
</dbReference>
<feature type="compositionally biased region" description="Low complexity" evidence="8">
    <location>
        <begin position="703"/>
        <end position="714"/>
    </location>
</feature>
<sequence>MDDSTPGGAGVLTWANNIRLTLAKDESRQLLHGRIQDTLGFLDNYLENALKGPRAEALTELLKTPGRRKNAPLRTRSAVATTAKKEAVITMSLDQQTDDEQENRVPVNNFHKALLQAKKIQDEDIVSTAPPGDLNQHSVGRDDAQGPTASPEPVATELSMIAEDDEFAERSRLSVLPVPVSAEVPPIPETVLSKADEAMPTTDTATDMDVDEPGQTEVLSTTDTFHSIPLDSPELRLPTTPAPSPGVDEAQASPEPIPIVPSTTSLDELSAPIRDEPSSNTLNRKPSLSQIGLPAPSPLHKSTRTGREPSVGAALGPGAKRGSWLVKAREVKAMEIAGKRASNTLGSGLGLGILGAKRKSGDMLEIAGMGGPIAGSSKVGDDEDRVTKAARMAEDGDSARKGRFKLMSVEEPPSLSPKPTVQMKMRASTVPPEEFTVPVQFMDEDEPLLDTFKRKLEGVRTGKSMGKSLGGTAAAALAEARAAAEARVAERNKLERGSDVGIAADESAIQDDSNAAEADPQVAPASGEIAPVPDSHNRLSMSDLLGPSRSKQQSPSIGREPPLPALNVEAANANADTSTSTTPPNSPPPRPAPAVAPPTGPVFTKPPTVFVAPSAPSSSAQGPKEQPAGSSKDFPFKMPTSHPFSLPAAIALGVPAKLGSPNRQKSGGLSAQSSKASVFSDSIFDTQDSIPAWMPQTQDTKYSTQPTSQSQSQPKFDDTDDDDSWHVDDKFAAHQMWTPFGFTSAENRDDTWSTLPSQSTSQKGGDTGFVTANFTKSFVAKKDVEQVAETLPEAGLEPSSAIPAAFDFGQEPEQVQEVPEEDMADVSMEVDEHDGDEDVEEMDLEDMAGAGKSTVSLVQPQQPSVERSQSQQSMYASTASSSQQSQAGFLGQATKFMSSMLGGSKKKPEPVKSLQLAAQAAKKQQGELEKKAARLKEMENRRQLAQQRKAEEEQLRAQEEERKIKEDNERRKREREEHTDKRPITRMASKKQLSDDDTKKRKIEVEKKPVESKKPPSKDKKDVPPTPRIVTKPGTSFVSHTPGAKFGPPSKTAVKQTEVSETKTSTAIKVVKPMPSSSSLKPAPSSSNLKIGPPKVVKGKAPARDDEEQQPAQAIRAQMADRAKAQIQAQAQPGQPQPGASEAIELPDINSEYSDSEDEDRVRTFDPPEWAQSPELRVALEQQAMVNPDDVFGQIPPLRMEDMFRTRQSRFRARTSSANWSGPDGLTEQEEREYARRMGFK</sequence>
<feature type="compositionally biased region" description="Low complexity" evidence="8">
    <location>
        <begin position="868"/>
        <end position="887"/>
    </location>
</feature>
<name>S8FLE4_FOMSC</name>
<feature type="region of interest" description="Disordered" evidence="8">
    <location>
        <begin position="225"/>
        <end position="319"/>
    </location>
</feature>
<dbReference type="STRING" id="743788.S8FLE4"/>
<evidence type="ECO:0000313" key="11">
    <source>
        <dbReference type="Proteomes" id="UP000015241"/>
    </source>
</evidence>
<dbReference type="InterPro" id="IPR005635">
    <property type="entry name" value="Inner_centromere_prot_ARK-bd"/>
</dbReference>
<dbReference type="EMBL" id="KE504137">
    <property type="protein sequence ID" value="EPT02171.1"/>
    <property type="molecule type" value="Genomic_DNA"/>
</dbReference>
<keyword evidence="7" id="KW-0539">Nucleus</keyword>
<feature type="region of interest" description="Disordered" evidence="8">
    <location>
        <begin position="742"/>
        <end position="768"/>
    </location>
</feature>
<reference evidence="10 11" key="1">
    <citation type="journal article" date="2012" name="Science">
        <title>The Paleozoic origin of enzymatic lignin decomposition reconstructed from 31 fungal genomes.</title>
        <authorList>
            <person name="Floudas D."/>
            <person name="Binder M."/>
            <person name="Riley R."/>
            <person name="Barry K."/>
            <person name="Blanchette R.A."/>
            <person name="Henrissat B."/>
            <person name="Martinez A.T."/>
            <person name="Otillar R."/>
            <person name="Spatafora J.W."/>
            <person name="Yadav J.S."/>
            <person name="Aerts A."/>
            <person name="Benoit I."/>
            <person name="Boyd A."/>
            <person name="Carlson A."/>
            <person name="Copeland A."/>
            <person name="Coutinho P.M."/>
            <person name="de Vries R.P."/>
            <person name="Ferreira P."/>
            <person name="Findley K."/>
            <person name="Foster B."/>
            <person name="Gaskell J."/>
            <person name="Glotzer D."/>
            <person name="Gorecki P."/>
            <person name="Heitman J."/>
            <person name="Hesse C."/>
            <person name="Hori C."/>
            <person name="Igarashi K."/>
            <person name="Jurgens J.A."/>
            <person name="Kallen N."/>
            <person name="Kersten P."/>
            <person name="Kohler A."/>
            <person name="Kuees U."/>
            <person name="Kumar T.K.A."/>
            <person name="Kuo A."/>
            <person name="LaButti K."/>
            <person name="Larrondo L.F."/>
            <person name="Lindquist E."/>
            <person name="Ling A."/>
            <person name="Lombard V."/>
            <person name="Lucas S."/>
            <person name="Lundell T."/>
            <person name="Martin R."/>
            <person name="McLaughlin D.J."/>
            <person name="Morgenstern I."/>
            <person name="Morin E."/>
            <person name="Murat C."/>
            <person name="Nagy L.G."/>
            <person name="Nolan M."/>
            <person name="Ohm R.A."/>
            <person name="Patyshakuliyeva A."/>
            <person name="Rokas A."/>
            <person name="Ruiz-Duenas F.J."/>
            <person name="Sabat G."/>
            <person name="Salamov A."/>
            <person name="Samejima M."/>
            <person name="Schmutz J."/>
            <person name="Slot J.C."/>
            <person name="St John F."/>
            <person name="Stenlid J."/>
            <person name="Sun H."/>
            <person name="Sun S."/>
            <person name="Syed K."/>
            <person name="Tsang A."/>
            <person name="Wiebenga A."/>
            <person name="Young D."/>
            <person name="Pisabarro A."/>
            <person name="Eastwood D.C."/>
            <person name="Martin F."/>
            <person name="Cullen D."/>
            <person name="Grigoriev I.V."/>
            <person name="Hibbett D.S."/>
        </authorList>
    </citation>
    <scope>NUCLEOTIDE SEQUENCE</scope>
    <source>
        <strain evidence="11">FP-58527</strain>
    </source>
</reference>
<gene>
    <name evidence="10" type="ORF">FOMPIDRAFT_1015492</name>
</gene>
<proteinExistence type="inferred from homology"/>
<dbReference type="PANTHER" id="PTHR13142">
    <property type="entry name" value="INNER CENTROMERE PROTEIN"/>
    <property type="match status" value="1"/>
</dbReference>
<evidence type="ECO:0000259" key="9">
    <source>
        <dbReference type="Pfam" id="PF03941"/>
    </source>
</evidence>
<protein>
    <recommendedName>
        <fullName evidence="9">Inner centromere protein ARK-binding domain-containing protein</fullName>
    </recommendedName>
</protein>
<feature type="compositionally biased region" description="Low complexity" evidence="8">
    <location>
        <begin position="570"/>
        <end position="583"/>
    </location>
</feature>
<dbReference type="Gene3D" id="6.10.250.2990">
    <property type="match status" value="1"/>
</dbReference>
<feature type="region of interest" description="Disordered" evidence="8">
    <location>
        <begin position="900"/>
        <end position="1170"/>
    </location>
</feature>
<feature type="region of interest" description="Disordered" evidence="8">
    <location>
        <begin position="126"/>
        <end position="155"/>
    </location>
</feature>
<dbReference type="OrthoDB" id="6123at2759"/>
<feature type="region of interest" description="Disordered" evidence="8">
    <location>
        <begin position="847"/>
        <end position="887"/>
    </location>
</feature>
<dbReference type="HOGENOM" id="CLU_273322_0_0_1"/>
<dbReference type="GO" id="GO:0005819">
    <property type="term" value="C:spindle"/>
    <property type="evidence" value="ECO:0007669"/>
    <property type="project" value="UniProtKB-SubCell"/>
</dbReference>
<evidence type="ECO:0000256" key="6">
    <source>
        <dbReference type="ARBA" id="ARBA00023212"/>
    </source>
</evidence>
<dbReference type="PANTHER" id="PTHR13142:SF1">
    <property type="entry name" value="INNER CENTROMERE PROTEIN"/>
    <property type="match status" value="1"/>
</dbReference>
<feature type="compositionally biased region" description="Low complexity" evidence="8">
    <location>
        <begin position="1125"/>
        <end position="1140"/>
    </location>
</feature>
<dbReference type="GO" id="GO:0005634">
    <property type="term" value="C:nucleus"/>
    <property type="evidence" value="ECO:0007669"/>
    <property type="project" value="UniProtKB-SubCell"/>
</dbReference>
<feature type="compositionally biased region" description="Polar residues" evidence="8">
    <location>
        <begin position="752"/>
        <end position="768"/>
    </location>
</feature>
<evidence type="ECO:0000256" key="1">
    <source>
        <dbReference type="ARBA" id="ARBA00004123"/>
    </source>
</evidence>
<keyword evidence="11" id="KW-1185">Reference proteome</keyword>
<feature type="compositionally biased region" description="Polar residues" evidence="8">
    <location>
        <begin position="853"/>
        <end position="867"/>
    </location>
</feature>
<feature type="compositionally biased region" description="Basic and acidic residues" evidence="8">
    <location>
        <begin position="924"/>
        <end position="983"/>
    </location>
</feature>
<dbReference type="GO" id="GO:0007059">
    <property type="term" value="P:chromosome segregation"/>
    <property type="evidence" value="ECO:0007669"/>
    <property type="project" value="UniProtKB-KW"/>
</dbReference>
<feature type="compositionally biased region" description="Basic and acidic residues" evidence="8">
    <location>
        <begin position="391"/>
        <end position="400"/>
    </location>
</feature>
<evidence type="ECO:0000256" key="4">
    <source>
        <dbReference type="ARBA" id="ARBA00022490"/>
    </source>
</evidence>
<dbReference type="InParanoid" id="S8FLE4"/>
<feature type="domain" description="Inner centromere protein ARK-binding" evidence="9">
    <location>
        <begin position="1148"/>
        <end position="1204"/>
    </location>
</feature>
<feature type="region of interest" description="Disordered" evidence="8">
    <location>
        <begin position="1209"/>
        <end position="1241"/>
    </location>
</feature>
<feature type="compositionally biased region" description="Low complexity" evidence="8">
    <location>
        <begin position="914"/>
        <end position="923"/>
    </location>
</feature>
<keyword evidence="6" id="KW-0206">Cytoskeleton</keyword>
<keyword evidence="4" id="KW-0963">Cytoplasm</keyword>
<dbReference type="Proteomes" id="UP000015241">
    <property type="component" value="Unassembled WGS sequence"/>
</dbReference>
<feature type="region of interest" description="Disordered" evidence="8">
    <location>
        <begin position="187"/>
        <end position="213"/>
    </location>
</feature>
<organism evidence="10 11">
    <name type="scientific">Fomitopsis schrenkii</name>
    <name type="common">Brown rot fungus</name>
    <dbReference type="NCBI Taxonomy" id="2126942"/>
    <lineage>
        <taxon>Eukaryota</taxon>
        <taxon>Fungi</taxon>
        <taxon>Dikarya</taxon>
        <taxon>Basidiomycota</taxon>
        <taxon>Agaricomycotina</taxon>
        <taxon>Agaricomycetes</taxon>
        <taxon>Polyporales</taxon>
        <taxon>Fomitopsis</taxon>
    </lineage>
</organism>
<feature type="compositionally biased region" description="Basic and acidic residues" evidence="8">
    <location>
        <begin position="992"/>
        <end position="1023"/>
    </location>
</feature>
<dbReference type="AlphaFoldDB" id="S8FLE4"/>
<evidence type="ECO:0000256" key="7">
    <source>
        <dbReference type="ARBA" id="ARBA00023242"/>
    </source>
</evidence>
<feature type="compositionally biased region" description="Polar residues" evidence="8">
    <location>
        <begin position="661"/>
        <end position="702"/>
    </location>
</feature>
<feature type="compositionally biased region" description="Low complexity" evidence="8">
    <location>
        <begin position="1073"/>
        <end position="1087"/>
    </location>
</feature>
<feature type="compositionally biased region" description="Pro residues" evidence="8">
    <location>
        <begin position="584"/>
        <end position="600"/>
    </location>
</feature>
<feature type="compositionally biased region" description="Polar residues" evidence="8">
    <location>
        <begin position="1053"/>
        <end position="1067"/>
    </location>
</feature>
<evidence type="ECO:0000256" key="3">
    <source>
        <dbReference type="ARBA" id="ARBA00010042"/>
    </source>
</evidence>
<feature type="compositionally biased region" description="Basic and acidic residues" evidence="8">
    <location>
        <begin position="1232"/>
        <end position="1241"/>
    </location>
</feature>
<evidence type="ECO:0000256" key="5">
    <source>
        <dbReference type="ARBA" id="ARBA00022829"/>
    </source>
</evidence>
<evidence type="ECO:0000313" key="10">
    <source>
        <dbReference type="EMBL" id="EPT02171.1"/>
    </source>
</evidence>
<keyword evidence="5" id="KW-0159">Chromosome partition</keyword>
<feature type="compositionally biased region" description="Polar residues" evidence="8">
    <location>
        <begin position="278"/>
        <end position="290"/>
    </location>
</feature>
<evidence type="ECO:0000256" key="2">
    <source>
        <dbReference type="ARBA" id="ARBA00004186"/>
    </source>
</evidence>
<comment type="similarity">
    <text evidence="3">Belongs to the INCENP family.</text>
</comment>
<feature type="region of interest" description="Disordered" evidence="8">
    <location>
        <begin position="391"/>
        <end position="430"/>
    </location>
</feature>